<dbReference type="InterPro" id="IPR012337">
    <property type="entry name" value="RNaseH-like_sf"/>
</dbReference>
<dbReference type="InterPro" id="IPR050534">
    <property type="entry name" value="Coronavir_polyprotein_1ab"/>
</dbReference>
<dbReference type="EMBL" id="JNSL01000010">
    <property type="protein sequence ID" value="KGA21270.1"/>
    <property type="molecule type" value="Genomic_DNA"/>
</dbReference>
<dbReference type="Gene3D" id="3.90.320.10">
    <property type="match status" value="1"/>
</dbReference>
<keyword evidence="3" id="KW-0347">Helicase</keyword>
<dbReference type="SUPFAM" id="SSF53098">
    <property type="entry name" value="Ribonuclease H-like"/>
    <property type="match status" value="1"/>
</dbReference>
<dbReference type="GO" id="GO:0016787">
    <property type="term" value="F:hydrolase activity"/>
    <property type="evidence" value="ECO:0007669"/>
    <property type="project" value="UniProtKB-KW"/>
</dbReference>
<evidence type="ECO:0000259" key="8">
    <source>
        <dbReference type="Pfam" id="PF13482"/>
    </source>
</evidence>
<dbReference type="Pfam" id="PF13087">
    <property type="entry name" value="AAA_12"/>
    <property type="match status" value="1"/>
</dbReference>
<organism evidence="9">
    <name type="scientific">freshwater metagenome</name>
    <dbReference type="NCBI Taxonomy" id="449393"/>
    <lineage>
        <taxon>unclassified sequences</taxon>
        <taxon>metagenomes</taxon>
        <taxon>ecological metagenomes</taxon>
    </lineage>
</organism>
<dbReference type="Gene3D" id="3.40.50.300">
    <property type="entry name" value="P-loop containing nucleotide triphosphate hydrolases"/>
    <property type="match status" value="2"/>
</dbReference>
<dbReference type="Pfam" id="PF12705">
    <property type="entry name" value="PDDEXK_1"/>
    <property type="match status" value="1"/>
</dbReference>
<dbReference type="Pfam" id="PF13482">
    <property type="entry name" value="RNase_H_2"/>
    <property type="match status" value="1"/>
</dbReference>
<dbReference type="InterPro" id="IPR019993">
    <property type="entry name" value="RecB_nuclease_TM0106_put"/>
</dbReference>
<evidence type="ECO:0000256" key="5">
    <source>
        <dbReference type="SAM" id="MobiDB-lite"/>
    </source>
</evidence>
<dbReference type="PANTHER" id="PTHR43788:SF8">
    <property type="entry name" value="DNA-BINDING PROTEIN SMUBP-2"/>
    <property type="match status" value="1"/>
</dbReference>
<keyword evidence="1" id="KW-0547">Nucleotide-binding</keyword>
<dbReference type="InterPro" id="IPR038720">
    <property type="entry name" value="YprB_RNase_H-like_dom"/>
</dbReference>
<protein>
    <recommendedName>
        <fullName evidence="10">DNA helicase</fullName>
    </recommendedName>
</protein>
<keyword evidence="2" id="KW-0378">Hydrolase</keyword>
<dbReference type="GO" id="GO:0043139">
    <property type="term" value="F:5'-3' DNA helicase activity"/>
    <property type="evidence" value="ECO:0007669"/>
    <property type="project" value="TreeGrafter"/>
</dbReference>
<name>A0A094QAK7_9ZZZZ</name>
<evidence type="ECO:0008006" key="10">
    <source>
        <dbReference type="Google" id="ProtNLM"/>
    </source>
</evidence>
<dbReference type="InterPro" id="IPR011604">
    <property type="entry name" value="PDDEXK-like_dom_sf"/>
</dbReference>
<evidence type="ECO:0000256" key="1">
    <source>
        <dbReference type="ARBA" id="ARBA00022741"/>
    </source>
</evidence>
<dbReference type="InterPro" id="IPR027417">
    <property type="entry name" value="P-loop_NTPase"/>
</dbReference>
<feature type="domain" description="YprB ribonuclease H-like" evidence="8">
    <location>
        <begin position="380"/>
        <end position="561"/>
    </location>
</feature>
<gene>
    <name evidence="9" type="ORF">GM51_3040</name>
</gene>
<evidence type="ECO:0000256" key="2">
    <source>
        <dbReference type="ARBA" id="ARBA00022801"/>
    </source>
</evidence>
<dbReference type="AlphaFoldDB" id="A0A094QAK7"/>
<feature type="region of interest" description="Disordered" evidence="5">
    <location>
        <begin position="582"/>
        <end position="602"/>
    </location>
</feature>
<proteinExistence type="predicted"/>
<dbReference type="PANTHER" id="PTHR43788">
    <property type="entry name" value="DNA2/NAM7 HELICASE FAMILY MEMBER"/>
    <property type="match status" value="1"/>
</dbReference>
<evidence type="ECO:0000256" key="3">
    <source>
        <dbReference type="ARBA" id="ARBA00022806"/>
    </source>
</evidence>
<accession>A0A094QAK7</accession>
<feature type="domain" description="DNA2/NAM7 helicase-like C-terminal" evidence="7">
    <location>
        <begin position="1019"/>
        <end position="1183"/>
    </location>
</feature>
<dbReference type="Pfam" id="PF13604">
    <property type="entry name" value="AAA_30"/>
    <property type="match status" value="1"/>
</dbReference>
<dbReference type="GO" id="GO:0005524">
    <property type="term" value="F:ATP binding"/>
    <property type="evidence" value="ECO:0007669"/>
    <property type="project" value="UniProtKB-KW"/>
</dbReference>
<sequence length="1216" mass="134885">MISEDLILHYLGLAPGQQGRYSAGTLFQALSLAADRLEAMKKHDTGLWSFNTRDLMRSSGCQHCSQLAIARELDVAGVRDLVEQYFVEPESLAITYGMAYEEALEQELLAHLGPEGFQRPSDKDTFDATVALMREQVPVIYQGYLKHQVGNLTFNGKPDFLVRGDYQLEFIKGKLTASQKSTGEKENYVAWDAKLASTAKPNYLLQIALYADALKALGMKAEGEPGIILGSRTLETFEESEIVPAMQQARKELEAAIKSFNEKTTLADLTLYCDTKDSCSVCEYPDLCEQARFDVDHLVQVAGINRNQIEKLSAVGITTMASLAKATDDQRPSEITASSFEKIRLQAKLQTDYRKTNKVSYIVLPDPEIAVLPPASENDIFFDMEGFPYFPEKGGLEYLFGNTLRSGEFVPFFAHDRKQEKQAFIDFMEFLNKKLEADKSAHVYHYASYEVTALNRLAARHGVMEAQVAELVSSGRMVDLYKVVKGSIIVSQPSYSIKKLEAFYEFDRKSKVLDAGASIDEYDYYRQQVELGEAGAEETLKQITDYNEDDCVSTMALYNWLSNMPGAHSRYQEFERAKDIKKAREARSQAEKEDSPESARARKAEFELEKLNKKTTIMQKALDGWAWGKDVDADYRAKIWLALTHSMLYYNREDVIRWRDWAIRKDATFDQLHRDRKALVVQGCQTKSNTADFFGVDPESKVKLVYRYGLEPGQTSFLKKDQKIFVRFSLGANQQDTDYGKVLSVVGDELIFERDATYGNMSLVPNAIFEYEWVPPGQKPEVVGELVQELVGLWGSPAQEPQIKHPAMDLLMRNTPRLKSLPGLPVPMKGDSLSAITEAVLDLDTSVLAIQGPPGSGKTFVGSRVIKELVSKGMKVGVVANSHSAIENLLWACLEAGVSPDAIAKKTQAGDKEAKGWLTPTTNKVVGSWRAGNSGYVFGGTSWSFCAKEMFEDQFDYIFIDEAAQFSLVDAIAVSANTKNLVLLGDPRQLTQVVQAIHPGGVDNSALGHYMGDAAILESSAGYFLDVTRRMHPAINAPVSNLSYQNKLHSHPDTHAHVVAGIEPGLVVVPVEHRANVSSSIEEAKVVLEIAQAQVAKLGASEVLIVAPYNAQVDLIRAMLDKTGLNEVAVGTVDKFQGREAMVVIVSLAASSALDAPRGLDFLLDRNRLNVAVSRAKANCYLVYSPSLTKSRFRNIEELKSVSRLNGLLEQASFPS</sequence>
<dbReference type="InterPro" id="IPR038726">
    <property type="entry name" value="PDDEXK_AddAB-type"/>
</dbReference>
<dbReference type="CDD" id="cd17934">
    <property type="entry name" value="DEXXQc_Upf1-like"/>
    <property type="match status" value="1"/>
</dbReference>
<dbReference type="CDD" id="cd18808">
    <property type="entry name" value="SF1_C_Upf1"/>
    <property type="match status" value="1"/>
</dbReference>
<comment type="caution">
    <text evidence="9">The sequence shown here is derived from an EMBL/GenBank/DDBJ whole genome shotgun (WGS) entry which is preliminary data.</text>
</comment>
<evidence type="ECO:0000259" key="7">
    <source>
        <dbReference type="Pfam" id="PF13087"/>
    </source>
</evidence>
<feature type="domain" description="PD-(D/E)XK endonuclease-like" evidence="6">
    <location>
        <begin position="133"/>
        <end position="289"/>
    </location>
</feature>
<evidence type="ECO:0000259" key="6">
    <source>
        <dbReference type="Pfam" id="PF12705"/>
    </source>
</evidence>
<evidence type="ECO:0000313" key="9">
    <source>
        <dbReference type="EMBL" id="KGA21270.1"/>
    </source>
</evidence>
<evidence type="ECO:0000256" key="4">
    <source>
        <dbReference type="ARBA" id="ARBA00022840"/>
    </source>
</evidence>
<keyword evidence="4" id="KW-0067">ATP-binding</keyword>
<dbReference type="InterPro" id="IPR041679">
    <property type="entry name" value="DNA2/NAM7-like_C"/>
</dbReference>
<reference evidence="9" key="1">
    <citation type="submission" date="2014-06" db="EMBL/GenBank/DDBJ databases">
        <title>Key roles for freshwater Actinobacteria revealed by deep metagenomic sequencing.</title>
        <authorList>
            <person name="Ghai R."/>
            <person name="Mizuno C.M."/>
            <person name="Picazo A."/>
            <person name="Camacho A."/>
            <person name="Rodriguez-Valera F."/>
        </authorList>
    </citation>
    <scope>NUCLEOTIDE SEQUENCE</scope>
</reference>
<dbReference type="SUPFAM" id="SSF52540">
    <property type="entry name" value="P-loop containing nucleoside triphosphate hydrolases"/>
    <property type="match status" value="1"/>
</dbReference>
<dbReference type="InterPro" id="IPR047187">
    <property type="entry name" value="SF1_C_Upf1"/>
</dbReference>
<dbReference type="NCBIfam" id="TIGR03491">
    <property type="entry name" value="TM0106 family RecB-like putative nuclease"/>
    <property type="match status" value="1"/>
</dbReference>